<name>A0AAV2JIX0_KNICA</name>
<organism evidence="2 3">
    <name type="scientific">Knipowitschia caucasica</name>
    <name type="common">Caucasian dwarf goby</name>
    <name type="synonym">Pomatoschistus caucasicus</name>
    <dbReference type="NCBI Taxonomy" id="637954"/>
    <lineage>
        <taxon>Eukaryota</taxon>
        <taxon>Metazoa</taxon>
        <taxon>Chordata</taxon>
        <taxon>Craniata</taxon>
        <taxon>Vertebrata</taxon>
        <taxon>Euteleostomi</taxon>
        <taxon>Actinopterygii</taxon>
        <taxon>Neopterygii</taxon>
        <taxon>Teleostei</taxon>
        <taxon>Neoteleostei</taxon>
        <taxon>Acanthomorphata</taxon>
        <taxon>Gobiaria</taxon>
        <taxon>Gobiiformes</taxon>
        <taxon>Gobioidei</taxon>
        <taxon>Gobiidae</taxon>
        <taxon>Gobiinae</taxon>
        <taxon>Knipowitschia</taxon>
    </lineage>
</organism>
<dbReference type="EMBL" id="OZ035834">
    <property type="protein sequence ID" value="CAL1576561.1"/>
    <property type="molecule type" value="Genomic_DNA"/>
</dbReference>
<feature type="region of interest" description="Disordered" evidence="1">
    <location>
        <begin position="33"/>
        <end position="53"/>
    </location>
</feature>
<dbReference type="Proteomes" id="UP001497482">
    <property type="component" value="Chromosome 12"/>
</dbReference>
<accession>A0AAV2JIX0</accession>
<reference evidence="2 3" key="1">
    <citation type="submission" date="2024-04" db="EMBL/GenBank/DDBJ databases">
        <authorList>
            <person name="Waldvogel A.-M."/>
            <person name="Schoenle A."/>
        </authorList>
    </citation>
    <scope>NUCLEOTIDE SEQUENCE [LARGE SCALE GENOMIC DNA]</scope>
</reference>
<sequence length="212" mass="25274">MVIRQNIEKQWDSMLQLPKEEATDRLARLLNQLEARDRTKEEDQAQKDAEARKEAELLSAEVERRQKQKREEQLQKMKLLREKVEVRHQEKLESERRKDQQRWRSAEKSALYNKHPLKERHIRQEQEEKDRQAQRKIEQEGHKEQVERGIQRAASENRIILPLLAQRNRNVLQSNTTSKPECVKVMNDGKPTFGKVGVHEADREHKKNGPDK</sequence>
<evidence type="ECO:0000256" key="1">
    <source>
        <dbReference type="SAM" id="MobiDB-lite"/>
    </source>
</evidence>
<feature type="compositionally biased region" description="Basic and acidic residues" evidence="1">
    <location>
        <begin position="34"/>
        <end position="53"/>
    </location>
</feature>
<feature type="compositionally biased region" description="Basic and acidic residues" evidence="1">
    <location>
        <begin position="87"/>
        <end position="107"/>
    </location>
</feature>
<evidence type="ECO:0000313" key="3">
    <source>
        <dbReference type="Proteomes" id="UP001497482"/>
    </source>
</evidence>
<dbReference type="AlphaFoldDB" id="A0AAV2JIX0"/>
<proteinExistence type="predicted"/>
<gene>
    <name evidence="2" type="ORF">KC01_LOCUS7987</name>
</gene>
<feature type="region of interest" description="Disordered" evidence="1">
    <location>
        <begin position="87"/>
        <end position="149"/>
    </location>
</feature>
<evidence type="ECO:0000313" key="2">
    <source>
        <dbReference type="EMBL" id="CAL1576561.1"/>
    </source>
</evidence>
<keyword evidence="3" id="KW-1185">Reference proteome</keyword>
<feature type="region of interest" description="Disordered" evidence="1">
    <location>
        <begin position="181"/>
        <end position="212"/>
    </location>
</feature>
<protein>
    <submittedName>
        <fullName evidence="2">Uncharacterized protein</fullName>
    </submittedName>
</protein>
<feature type="compositionally biased region" description="Basic and acidic residues" evidence="1">
    <location>
        <begin position="197"/>
        <end position="212"/>
    </location>
</feature>
<feature type="compositionally biased region" description="Basic and acidic residues" evidence="1">
    <location>
        <begin position="122"/>
        <end position="149"/>
    </location>
</feature>